<keyword evidence="5 8" id="KW-0057">Aromatic amino acid biosynthesis</keyword>
<feature type="active site" description="Proton acceptor" evidence="8">
    <location>
        <position position="52"/>
    </location>
</feature>
<reference evidence="10 11" key="1">
    <citation type="journal article" date="2023" name="Microbiol. Resour. Announc.">
        <title>Complete Genome Sequence of Imperialibacter roseus strain P4T.</title>
        <authorList>
            <person name="Tizabi D.R."/>
            <person name="Bachvaroff T."/>
            <person name="Hill R.T."/>
        </authorList>
    </citation>
    <scope>NUCLEOTIDE SEQUENCE [LARGE SCALE GENOMIC DNA]</scope>
    <source>
        <strain evidence="10 11">P4T</strain>
    </source>
</reference>
<dbReference type="EMBL" id="CP136051">
    <property type="protein sequence ID" value="WOK07865.1"/>
    <property type="molecule type" value="Genomic_DNA"/>
</dbReference>
<gene>
    <name evidence="8 10" type="primary">trpA</name>
    <name evidence="10" type="ORF">RT717_04390</name>
</gene>
<comment type="similarity">
    <text evidence="8 9">Belongs to the TrpA family.</text>
</comment>
<comment type="function">
    <text evidence="8">The alpha subunit is responsible for the aldol cleavage of indoleglycerol phosphate to indole and glyceraldehyde 3-phosphate.</text>
</comment>
<evidence type="ECO:0000256" key="2">
    <source>
        <dbReference type="ARBA" id="ARBA00011270"/>
    </source>
</evidence>
<dbReference type="CDD" id="cd04724">
    <property type="entry name" value="Tryptophan_synthase_alpha"/>
    <property type="match status" value="1"/>
</dbReference>
<keyword evidence="3 8" id="KW-0028">Amino-acid biosynthesis</keyword>
<accession>A0ABZ0ITZ9</accession>
<evidence type="ECO:0000313" key="10">
    <source>
        <dbReference type="EMBL" id="WOK07865.1"/>
    </source>
</evidence>
<dbReference type="InterPro" id="IPR018204">
    <property type="entry name" value="Trp_synthase_alpha_AS"/>
</dbReference>
<evidence type="ECO:0000256" key="6">
    <source>
        <dbReference type="ARBA" id="ARBA00023239"/>
    </source>
</evidence>
<evidence type="ECO:0000256" key="5">
    <source>
        <dbReference type="ARBA" id="ARBA00023141"/>
    </source>
</evidence>
<comment type="catalytic activity">
    <reaction evidence="7 8">
        <text>(1S,2R)-1-C-(indol-3-yl)glycerol 3-phosphate + L-serine = D-glyceraldehyde 3-phosphate + L-tryptophan + H2O</text>
        <dbReference type="Rhea" id="RHEA:10532"/>
        <dbReference type="ChEBI" id="CHEBI:15377"/>
        <dbReference type="ChEBI" id="CHEBI:33384"/>
        <dbReference type="ChEBI" id="CHEBI:57912"/>
        <dbReference type="ChEBI" id="CHEBI:58866"/>
        <dbReference type="ChEBI" id="CHEBI:59776"/>
        <dbReference type="EC" id="4.2.1.20"/>
    </reaction>
</comment>
<comment type="subunit">
    <text evidence="2 8">Tetramer of two alpha and two beta chains.</text>
</comment>
<evidence type="ECO:0000256" key="1">
    <source>
        <dbReference type="ARBA" id="ARBA00004733"/>
    </source>
</evidence>
<dbReference type="RefSeq" id="WP_317490514.1">
    <property type="nucleotide sequence ID" value="NZ_CP136051.1"/>
</dbReference>
<dbReference type="GO" id="GO:0004834">
    <property type="term" value="F:tryptophan synthase activity"/>
    <property type="evidence" value="ECO:0007669"/>
    <property type="project" value="UniProtKB-EC"/>
</dbReference>
<evidence type="ECO:0000256" key="3">
    <source>
        <dbReference type="ARBA" id="ARBA00022605"/>
    </source>
</evidence>
<organism evidence="10 11">
    <name type="scientific">Imperialibacter roseus</name>
    <dbReference type="NCBI Taxonomy" id="1324217"/>
    <lineage>
        <taxon>Bacteria</taxon>
        <taxon>Pseudomonadati</taxon>
        <taxon>Bacteroidota</taxon>
        <taxon>Cytophagia</taxon>
        <taxon>Cytophagales</taxon>
        <taxon>Flammeovirgaceae</taxon>
        <taxon>Imperialibacter</taxon>
    </lineage>
</organism>
<keyword evidence="4 8" id="KW-0822">Tryptophan biosynthesis</keyword>
<dbReference type="EC" id="4.2.1.20" evidence="8"/>
<feature type="active site" description="Proton acceptor" evidence="8">
    <location>
        <position position="63"/>
    </location>
</feature>
<keyword evidence="11" id="KW-1185">Reference proteome</keyword>
<dbReference type="PROSITE" id="PS00167">
    <property type="entry name" value="TRP_SYNTHASE_ALPHA"/>
    <property type="match status" value="1"/>
</dbReference>
<dbReference type="Gene3D" id="3.20.20.70">
    <property type="entry name" value="Aldolase class I"/>
    <property type="match status" value="1"/>
</dbReference>
<evidence type="ECO:0000256" key="9">
    <source>
        <dbReference type="RuleBase" id="RU003662"/>
    </source>
</evidence>
<name>A0ABZ0ITZ9_9BACT</name>
<evidence type="ECO:0000313" key="11">
    <source>
        <dbReference type="Proteomes" id="UP001302349"/>
    </source>
</evidence>
<dbReference type="HAMAP" id="MF_00131">
    <property type="entry name" value="Trp_synth_alpha"/>
    <property type="match status" value="1"/>
</dbReference>
<dbReference type="InterPro" id="IPR002028">
    <property type="entry name" value="Trp_synthase_suA"/>
</dbReference>
<protein>
    <recommendedName>
        <fullName evidence="8">Tryptophan synthase alpha chain</fullName>
        <ecNumber evidence="8">4.2.1.20</ecNumber>
    </recommendedName>
</protein>
<dbReference type="PANTHER" id="PTHR43406:SF1">
    <property type="entry name" value="TRYPTOPHAN SYNTHASE ALPHA CHAIN, CHLOROPLASTIC"/>
    <property type="match status" value="1"/>
</dbReference>
<comment type="pathway">
    <text evidence="1 8">Amino-acid biosynthesis; L-tryptophan biosynthesis; L-tryptophan from chorismate: step 5/5.</text>
</comment>
<dbReference type="NCBIfam" id="TIGR00262">
    <property type="entry name" value="trpA"/>
    <property type="match status" value="1"/>
</dbReference>
<dbReference type="InterPro" id="IPR013785">
    <property type="entry name" value="Aldolase_TIM"/>
</dbReference>
<evidence type="ECO:0000256" key="4">
    <source>
        <dbReference type="ARBA" id="ARBA00022822"/>
    </source>
</evidence>
<sequence length="265" mass="29920">MSEIIEANRIDTLFTEKADHILSMYFTAGYPSLGDTRKIMKALQEGGADVIEVGIPFSDPVADGPTIQKSNQQALENGMNMKLLFEQLEGMRSEIDIPVLLMGYFNPVMQYGLERFCARCQEIGIDGLILPDLPVYEYRKFYKETFTKYGLHNIYLITPQTSEERIREIDEHTEGFIYMVSSASTTGAKGAVSEVQEAYFARIQMLRLKNPRLIGFGISNNETFERACRYASGAIIGSAFIDLLEKSDNMEKDIKQFVKGIKQGK</sequence>
<dbReference type="SUPFAM" id="SSF51366">
    <property type="entry name" value="Ribulose-phoshate binding barrel"/>
    <property type="match status" value="1"/>
</dbReference>
<evidence type="ECO:0000256" key="7">
    <source>
        <dbReference type="ARBA" id="ARBA00049047"/>
    </source>
</evidence>
<evidence type="ECO:0000256" key="8">
    <source>
        <dbReference type="HAMAP-Rule" id="MF_00131"/>
    </source>
</evidence>
<dbReference type="Pfam" id="PF00290">
    <property type="entry name" value="Trp_syntA"/>
    <property type="match status" value="1"/>
</dbReference>
<proteinExistence type="inferred from homology"/>
<keyword evidence="6 8" id="KW-0456">Lyase</keyword>
<dbReference type="InterPro" id="IPR011060">
    <property type="entry name" value="RibuloseP-bd_barrel"/>
</dbReference>
<dbReference type="PANTHER" id="PTHR43406">
    <property type="entry name" value="TRYPTOPHAN SYNTHASE, ALPHA CHAIN"/>
    <property type="match status" value="1"/>
</dbReference>
<dbReference type="Proteomes" id="UP001302349">
    <property type="component" value="Chromosome"/>
</dbReference>